<name>N8WU73_ACIGI</name>
<protein>
    <recommendedName>
        <fullName evidence="4">Portal protein p19</fullName>
    </recommendedName>
</protein>
<evidence type="ECO:0000256" key="1">
    <source>
        <dbReference type="SAM" id="Coils"/>
    </source>
</evidence>
<dbReference type="Pfam" id="PF16510">
    <property type="entry name" value="P22_portal"/>
    <property type="match status" value="1"/>
</dbReference>
<evidence type="ECO:0008006" key="4">
    <source>
        <dbReference type="Google" id="ProtNLM"/>
    </source>
</evidence>
<gene>
    <name evidence="2" type="ORF">F964_04237</name>
</gene>
<proteinExistence type="predicted"/>
<dbReference type="HOGENOM" id="CLU_015097_1_0_6"/>
<comment type="caution">
    <text evidence="2">The sequence shown here is derived from an EMBL/GenBank/DDBJ whole genome shotgun (WGS) entry which is preliminary data.</text>
</comment>
<accession>N8WU73</accession>
<keyword evidence="1" id="KW-0175">Coiled coil</keyword>
<dbReference type="RefSeq" id="WP_004823302.1">
    <property type="nucleotide sequence ID" value="NZ_KB849456.1"/>
</dbReference>
<feature type="coiled-coil region" evidence="1">
    <location>
        <begin position="576"/>
        <end position="617"/>
    </location>
</feature>
<evidence type="ECO:0000313" key="2">
    <source>
        <dbReference type="EMBL" id="ENV15511.1"/>
    </source>
</evidence>
<dbReference type="eggNOG" id="ENOG502Z9DD">
    <property type="taxonomic scope" value="Bacteria"/>
</dbReference>
<organism evidence="2 3">
    <name type="scientific">Acinetobacter guillouiae NIPH 991</name>
    <dbReference type="NCBI Taxonomy" id="1217656"/>
    <lineage>
        <taxon>Bacteria</taxon>
        <taxon>Pseudomonadati</taxon>
        <taxon>Pseudomonadota</taxon>
        <taxon>Gammaproteobacteria</taxon>
        <taxon>Moraxellales</taxon>
        <taxon>Moraxellaceae</taxon>
        <taxon>Acinetobacter</taxon>
    </lineage>
</organism>
<sequence length="742" mass="84362">MTDEKKKDTDILVRVRKLCDEAEDYWADNYKLGKDDRQFVTIDKAQWSEKDRKEREKDGIPTLTFNVLRTYCKQQINSARLNRQQIKAEPVDDIADPAIAKVFNGLLRDTEITSGADNAYDAAVEGVVYGGMGFVRIHVDYVSPDSFQQEPKILTIHNPESVYLDPMSKELDGSDARYVVIKTWLPRADIIDQYGEDAASDFDDSIQNSEWLNHDDKTVCVAEMFEIQRKSKTLYLLIDGTTTYDKPDDVSLIEKERDSYEEKCWWYKLTGTKVLEDREFIVPMLPIIPVYGDVTWDGEKRYVYSMVHFARDPQKLYNFWKSSEAQQIVEGLRKQYMVSVEASRDLPEWANPNGYQVLRYNHVTDENDVPLPPPQQMPALTALNGILNAADGAKQSIEQILNMQPAAMGSDERGLSGKAIGMLQQRADVSHFHITDNLNKSLAQVGRVLIGVYQKAYSVQMVKRITGEDNKTERIQLNAPAPIQQQGQQVDGVIDGILNNLTVGRYDIRMSTGPSFISQRQENKQALTELLQFVPQIGQVAPDLLLKAFDDGNMLEDIVERIKKSLDPALTQDGEDPQLQALMQQYQQQMQQLQQALQQAQAQVEDKDAERQAKLEIEKLKAETTLAVAQLNNVAKAELEELKGAINMILQHMQPPQEWLDTDIQNQPPPEQQIYQEPPQEGGFLMPEDQQMLEQQMLEQQAQQQEFAPIDGQIGNDAQNMAVDEQNPELDGFNQGINISEQ</sequence>
<dbReference type="EMBL" id="APPJ01000014">
    <property type="protein sequence ID" value="ENV15511.1"/>
    <property type="molecule type" value="Genomic_DNA"/>
</dbReference>
<evidence type="ECO:0000313" key="3">
    <source>
        <dbReference type="Proteomes" id="UP000013148"/>
    </source>
</evidence>
<dbReference type="PATRIC" id="fig|1217656.3.peg.4178"/>
<reference evidence="2 3" key="1">
    <citation type="submission" date="2013-02" db="EMBL/GenBank/DDBJ databases">
        <title>The Genome Sequence of Acinetobacter guillouiae NIPH 991.</title>
        <authorList>
            <consortium name="The Broad Institute Genome Sequencing Platform"/>
            <consortium name="The Broad Institute Genome Sequencing Center for Infectious Disease"/>
            <person name="Cerqueira G."/>
            <person name="Feldgarden M."/>
            <person name="Courvalin P."/>
            <person name="Perichon B."/>
            <person name="Grillot-Courvalin C."/>
            <person name="Clermont D."/>
            <person name="Rocha E."/>
            <person name="Yoon E.-J."/>
            <person name="Nemec A."/>
            <person name="Walker B."/>
            <person name="Young S.K."/>
            <person name="Zeng Q."/>
            <person name="Gargeya S."/>
            <person name="Fitzgerald M."/>
            <person name="Haas B."/>
            <person name="Abouelleil A."/>
            <person name="Alvarado L."/>
            <person name="Arachchi H.M."/>
            <person name="Berlin A.M."/>
            <person name="Chapman S.B."/>
            <person name="Dewar J."/>
            <person name="Goldberg J."/>
            <person name="Griggs A."/>
            <person name="Gujja S."/>
            <person name="Hansen M."/>
            <person name="Howarth C."/>
            <person name="Imamovic A."/>
            <person name="Larimer J."/>
            <person name="McCowan C."/>
            <person name="Murphy C."/>
            <person name="Neiman D."/>
            <person name="Pearson M."/>
            <person name="Priest M."/>
            <person name="Roberts A."/>
            <person name="Saif S."/>
            <person name="Shea T."/>
            <person name="Sisk P."/>
            <person name="Sykes S."/>
            <person name="Wortman J."/>
            <person name="Nusbaum C."/>
            <person name="Birren B."/>
        </authorList>
    </citation>
    <scope>NUCLEOTIDE SEQUENCE [LARGE SCALE GENOMIC DNA]</scope>
    <source>
        <strain evidence="2 3">NIPH 991</strain>
    </source>
</reference>
<dbReference type="AlphaFoldDB" id="N8WU73"/>
<dbReference type="InterPro" id="IPR032427">
    <property type="entry name" value="P22_portal"/>
</dbReference>
<keyword evidence="3" id="KW-1185">Reference proteome</keyword>
<dbReference type="Proteomes" id="UP000013148">
    <property type="component" value="Unassembled WGS sequence"/>
</dbReference>